<dbReference type="PROSITE" id="PS50943">
    <property type="entry name" value="HTH_CROC1"/>
    <property type="match status" value="1"/>
</dbReference>
<dbReference type="PANTHER" id="PTHR46558">
    <property type="entry name" value="TRACRIPTIONAL REGULATORY PROTEIN-RELATED-RELATED"/>
    <property type="match status" value="1"/>
</dbReference>
<dbReference type="PATRIC" id="fig|717960.3.peg.1377"/>
<dbReference type="STRING" id="717960.EC1_19020"/>
<reference evidence="3 4" key="1">
    <citation type="submission" date="2010-03" db="EMBL/GenBank/DDBJ databases">
        <title>The genome sequence of Eubacterium cylindroides T2-87.</title>
        <authorList>
            <consortium name="metaHIT consortium -- http://www.metahit.eu/"/>
            <person name="Pajon A."/>
            <person name="Turner K."/>
            <person name="Parkhill J."/>
            <person name="Duncan S."/>
            <person name="Flint H."/>
        </authorList>
    </citation>
    <scope>NUCLEOTIDE SEQUENCE [LARGE SCALE GENOMIC DNA]</scope>
    <source>
        <strain evidence="3 4">T2-87</strain>
    </source>
</reference>
<organism evidence="3 4">
    <name type="scientific">Faecalitalea cylindroides T2-87</name>
    <dbReference type="NCBI Taxonomy" id="717960"/>
    <lineage>
        <taxon>Bacteria</taxon>
        <taxon>Bacillati</taxon>
        <taxon>Bacillota</taxon>
        <taxon>Erysipelotrichia</taxon>
        <taxon>Erysipelotrichales</taxon>
        <taxon>Erysipelotrichaceae</taxon>
        <taxon>Faecalitalea</taxon>
    </lineage>
</organism>
<reference evidence="3 4" key="2">
    <citation type="submission" date="2010-03" db="EMBL/GenBank/DDBJ databases">
        <authorList>
            <person name="Pajon A."/>
        </authorList>
    </citation>
    <scope>NUCLEOTIDE SEQUENCE [LARGE SCALE GENOMIC DNA]</scope>
    <source>
        <strain evidence="3 4">T2-87</strain>
    </source>
</reference>
<name>D4JG15_9FIRM</name>
<dbReference type="GO" id="GO:0003677">
    <property type="term" value="F:DNA binding"/>
    <property type="evidence" value="ECO:0007669"/>
    <property type="project" value="UniProtKB-KW"/>
</dbReference>
<dbReference type="Pfam" id="PF01381">
    <property type="entry name" value="HTH_3"/>
    <property type="match status" value="1"/>
</dbReference>
<dbReference type="EMBL" id="FP929041">
    <property type="protein sequence ID" value="CBK89137.1"/>
    <property type="molecule type" value="Genomic_DNA"/>
</dbReference>
<dbReference type="InterPro" id="IPR001387">
    <property type="entry name" value="Cro/C1-type_HTH"/>
</dbReference>
<dbReference type="Proteomes" id="UP000008801">
    <property type="component" value="Chromosome"/>
</dbReference>
<protein>
    <submittedName>
        <fullName evidence="3">Helix-turn-helix</fullName>
    </submittedName>
</protein>
<evidence type="ECO:0000259" key="2">
    <source>
        <dbReference type="PROSITE" id="PS50943"/>
    </source>
</evidence>
<dbReference type="KEGG" id="euc:EC1_19020"/>
<gene>
    <name evidence="3" type="ORF">EC1_19020</name>
</gene>
<dbReference type="Gene3D" id="1.10.260.40">
    <property type="entry name" value="lambda repressor-like DNA-binding domains"/>
    <property type="match status" value="1"/>
</dbReference>
<dbReference type="HOGENOM" id="CLU_066192_62_13_9"/>
<proteinExistence type="predicted"/>
<dbReference type="AlphaFoldDB" id="D4JG15"/>
<dbReference type="SUPFAM" id="SSF47413">
    <property type="entry name" value="lambda repressor-like DNA-binding domains"/>
    <property type="match status" value="1"/>
</dbReference>
<dbReference type="CDD" id="cd00093">
    <property type="entry name" value="HTH_XRE"/>
    <property type="match status" value="1"/>
</dbReference>
<keyword evidence="1" id="KW-0238">DNA-binding</keyword>
<evidence type="ECO:0000313" key="4">
    <source>
        <dbReference type="Proteomes" id="UP000008801"/>
    </source>
</evidence>
<evidence type="ECO:0000313" key="3">
    <source>
        <dbReference type="EMBL" id="CBK89137.1"/>
    </source>
</evidence>
<dbReference type="PANTHER" id="PTHR46558:SF3">
    <property type="entry name" value="TRANSCRIPTIONAL REGULATOR"/>
    <property type="match status" value="1"/>
</dbReference>
<accession>D4JG15</accession>
<evidence type="ECO:0000256" key="1">
    <source>
        <dbReference type="ARBA" id="ARBA00023125"/>
    </source>
</evidence>
<feature type="domain" description="HTH cro/C1-type" evidence="2">
    <location>
        <begin position="6"/>
        <end position="37"/>
    </location>
</feature>
<sequence>MLSENIKKIRKSKGLTQKDLALQLNVVRQTVSKWEQGVSLR</sequence>
<dbReference type="InterPro" id="IPR010982">
    <property type="entry name" value="Lambda_DNA-bd_dom_sf"/>
</dbReference>